<feature type="transmembrane region" description="Helical" evidence="6">
    <location>
        <begin position="471"/>
        <end position="489"/>
    </location>
</feature>
<evidence type="ECO:0000256" key="5">
    <source>
        <dbReference type="SAM" id="MobiDB-lite"/>
    </source>
</evidence>
<feature type="transmembrane region" description="Helical" evidence="6">
    <location>
        <begin position="351"/>
        <end position="375"/>
    </location>
</feature>
<dbReference type="Proteomes" id="UP000078397">
    <property type="component" value="Unassembled WGS sequence"/>
</dbReference>
<evidence type="ECO:0000313" key="9">
    <source>
        <dbReference type="Proteomes" id="UP000078397"/>
    </source>
</evidence>
<feature type="compositionally biased region" description="Basic and acidic residues" evidence="5">
    <location>
        <begin position="7"/>
        <end position="29"/>
    </location>
</feature>
<dbReference type="EMBL" id="LSBJ02000001">
    <property type="protein sequence ID" value="OAQ71986.1"/>
    <property type="molecule type" value="Genomic_DNA"/>
</dbReference>
<feature type="transmembrane region" description="Helical" evidence="6">
    <location>
        <begin position="293"/>
        <end position="314"/>
    </location>
</feature>
<evidence type="ECO:0000256" key="3">
    <source>
        <dbReference type="ARBA" id="ARBA00022989"/>
    </source>
</evidence>
<comment type="subcellular location">
    <subcellularLocation>
        <location evidence="1">Membrane</location>
        <topology evidence="1">Multi-pass membrane protein</topology>
    </subcellularLocation>
</comment>
<gene>
    <name evidence="8" type="ORF">VFPPC_15051</name>
</gene>
<dbReference type="GO" id="GO:0015171">
    <property type="term" value="F:amino acid transmembrane transporter activity"/>
    <property type="evidence" value="ECO:0007669"/>
    <property type="project" value="TreeGrafter"/>
</dbReference>
<evidence type="ECO:0000259" key="7">
    <source>
        <dbReference type="Pfam" id="PF00324"/>
    </source>
</evidence>
<feature type="region of interest" description="Disordered" evidence="5">
    <location>
        <begin position="1"/>
        <end position="29"/>
    </location>
</feature>
<organism evidence="8 9">
    <name type="scientific">Pochonia chlamydosporia 170</name>
    <dbReference type="NCBI Taxonomy" id="1380566"/>
    <lineage>
        <taxon>Eukaryota</taxon>
        <taxon>Fungi</taxon>
        <taxon>Dikarya</taxon>
        <taxon>Ascomycota</taxon>
        <taxon>Pezizomycotina</taxon>
        <taxon>Sordariomycetes</taxon>
        <taxon>Hypocreomycetidae</taxon>
        <taxon>Hypocreales</taxon>
        <taxon>Clavicipitaceae</taxon>
        <taxon>Pochonia</taxon>
    </lineage>
</organism>
<dbReference type="InterPro" id="IPR004841">
    <property type="entry name" value="AA-permease/SLC12A_dom"/>
</dbReference>
<protein>
    <submittedName>
        <fullName evidence="8">General amino acid permease (Agp2)</fullName>
    </submittedName>
</protein>
<dbReference type="PANTHER" id="PTHR43341">
    <property type="entry name" value="AMINO ACID PERMEASE"/>
    <property type="match status" value="1"/>
</dbReference>
<dbReference type="InterPro" id="IPR050524">
    <property type="entry name" value="APC_YAT"/>
</dbReference>
<dbReference type="OrthoDB" id="10062876at2759"/>
<evidence type="ECO:0000256" key="6">
    <source>
        <dbReference type="SAM" id="Phobius"/>
    </source>
</evidence>
<comment type="caution">
    <text evidence="8">The sequence shown here is derived from an EMBL/GenBank/DDBJ whole genome shotgun (WGS) entry which is preliminary data.</text>
</comment>
<keyword evidence="3 6" id="KW-1133">Transmembrane helix</keyword>
<dbReference type="RefSeq" id="XP_018148069.1">
    <property type="nucleotide sequence ID" value="XM_018292804.1"/>
</dbReference>
<feature type="transmembrane region" description="Helical" evidence="6">
    <location>
        <begin position="501"/>
        <end position="519"/>
    </location>
</feature>
<dbReference type="Pfam" id="PF00324">
    <property type="entry name" value="AA_permease"/>
    <property type="match status" value="1"/>
</dbReference>
<reference evidence="8 9" key="1">
    <citation type="journal article" date="2016" name="PLoS Pathog.">
        <title>Biosynthesis of antibiotic leucinostatins in bio-control fungus Purpureocillium lilacinum and their inhibition on phytophthora revealed by genome mining.</title>
        <authorList>
            <person name="Wang G."/>
            <person name="Liu Z."/>
            <person name="Lin R."/>
            <person name="Li E."/>
            <person name="Mao Z."/>
            <person name="Ling J."/>
            <person name="Yang Y."/>
            <person name="Yin W.B."/>
            <person name="Xie B."/>
        </authorList>
    </citation>
    <scope>NUCLEOTIDE SEQUENCE [LARGE SCALE GENOMIC DNA]</scope>
    <source>
        <strain evidence="8">170</strain>
    </source>
</reference>
<feature type="domain" description="Amino acid permease/ SLC12A" evidence="7">
    <location>
        <begin position="75"/>
        <end position="525"/>
    </location>
</feature>
<evidence type="ECO:0000256" key="1">
    <source>
        <dbReference type="ARBA" id="ARBA00004141"/>
    </source>
</evidence>
<feature type="transmembrane region" description="Helical" evidence="6">
    <location>
        <begin position="202"/>
        <end position="222"/>
    </location>
</feature>
<keyword evidence="9" id="KW-1185">Reference proteome</keyword>
<dbReference type="GeneID" id="28856798"/>
<accession>A0A179G294</accession>
<evidence type="ECO:0000256" key="2">
    <source>
        <dbReference type="ARBA" id="ARBA00022692"/>
    </source>
</evidence>
<dbReference type="Gene3D" id="1.20.1740.10">
    <property type="entry name" value="Amino acid/polyamine transporter I"/>
    <property type="match status" value="1"/>
</dbReference>
<feature type="transmembrane region" description="Helical" evidence="6">
    <location>
        <begin position="396"/>
        <end position="416"/>
    </location>
</feature>
<feature type="transmembrane region" description="Helical" evidence="6">
    <location>
        <begin position="143"/>
        <end position="165"/>
    </location>
</feature>
<name>A0A179G294_METCM</name>
<keyword evidence="4 6" id="KW-0472">Membrane</keyword>
<feature type="transmembrane region" description="Helical" evidence="6">
    <location>
        <begin position="171"/>
        <end position="190"/>
    </location>
</feature>
<keyword evidence="2 6" id="KW-0812">Transmembrane</keyword>
<dbReference type="PANTHER" id="PTHR43341:SF6">
    <property type="entry name" value="AMINO ACID TRANSPORTER (EUROFUNG)"/>
    <property type="match status" value="1"/>
</dbReference>
<feature type="transmembrane region" description="Helical" evidence="6">
    <location>
        <begin position="90"/>
        <end position="107"/>
    </location>
</feature>
<feature type="transmembrane region" description="Helical" evidence="6">
    <location>
        <begin position="422"/>
        <end position="450"/>
    </location>
</feature>
<evidence type="ECO:0000313" key="8">
    <source>
        <dbReference type="EMBL" id="OAQ71986.1"/>
    </source>
</evidence>
<dbReference type="STRING" id="1380566.A0A179G294"/>
<dbReference type="AlphaFoldDB" id="A0A179G294"/>
<proteinExistence type="predicted"/>
<dbReference type="GO" id="GO:0016020">
    <property type="term" value="C:membrane"/>
    <property type="evidence" value="ECO:0007669"/>
    <property type="project" value="UniProtKB-SubCell"/>
</dbReference>
<dbReference type="KEGG" id="pchm:VFPPC_15051"/>
<evidence type="ECO:0000256" key="4">
    <source>
        <dbReference type="ARBA" id="ARBA00023136"/>
    </source>
</evidence>
<sequence>MGSSRSSRSEDRNPPSEAADKPQNDIDHKSTASEAALSAELISAGSQNLQRRIGGKEVQLFASIHNKLMLLDSSALFVQMGASLPKGGPAGLFLGFVLYGTIMLAVNQCFAEMVTYLPIASPFVRLAGFWVDDALSFAMGWNYFFLMAFNVPYEITAINVLLTYWTDKIPIPVVVFVCLIIYAVLNGLAVKWFATSEFYMSIFKIFLMLGLMMYTFITMVGGNPRGDAYGFRYWNSPGAFVEHLASGDTGRFLGILSCMIQGSFTMVGPEFIAMAAAEAENPRRLMRKAYSSFVWRLMFFFIGGALCVGIVIPYNDKLLASYIEGDQKGTGAASPYVISMVHFGINGVPDLVNALIMTSVLSAGNNVVFSAARTLHGMAIDSKAPGIFAKCTKFGVPVYAVAVALTFSLLSLLQLGKSSSNVLQYLVGFCTASYLLNYFGTVLTYLHFYASLKKQGVDRSTLPYRGYLQPYAAWYALIGTFIMALVLGYDVFIHGNWDTTSFFTNYIMVGFFPVAYLGWKFVRRTTYVRPGTADLQVGNAKRDIDLYEALYEPPKRGKVSGYLNSFFE</sequence>